<dbReference type="SUPFAM" id="SSF53850">
    <property type="entry name" value="Periplasmic binding protein-like II"/>
    <property type="match status" value="1"/>
</dbReference>
<evidence type="ECO:0000313" key="3">
    <source>
        <dbReference type="EMBL" id="WPC21625.1"/>
    </source>
</evidence>
<sequence length="489" mass="53615">MKKITKLLLTGVALMGVALSVAGCSSKQADDNSGGTKTLTMYQIGEKPKNYDTLIKKANKTIEKKYNAKLKINYIGYGDYAQKMAVIVSSGEAYDIAKADNYTLNAQKGAYADLTELLPKYASKAYKNLDSAYIKGNKVNGKLYALPVNANVSTTETIAFNKYYLDKYDIDISKVSSYSDLESALKKFHANEPNVVGFAAVKGFKSAADFDYPLSSRLPFAVDTSSNGDPTKIVNQYNSAQMLENLEALHSYYKKGYIAQDAATSTKEYLLDSKTWFARQEAQGPYDYGDQALNTAAGSKDAIVTKEITTPLKATGNAQMFNWVVGNASKNKTLSVKVLGLLNSDPDLLNGLVWGEEGKAWEKTGDADKIKLLPGYKADESMGAWMTGNNQILYTTTDVTDKEIATRDNTIKTAKESPILGFNPDTSKIKTQITNIQNVMDQYGDILNTGTAEPKATIKQMNKALKSAGYAEVQKELQTQYDKFLKAQK</sequence>
<dbReference type="Proteomes" id="UP001302696">
    <property type="component" value="Chromosome"/>
</dbReference>
<dbReference type="PANTHER" id="PTHR43649">
    <property type="entry name" value="ARABINOSE-BINDING PROTEIN-RELATED"/>
    <property type="match status" value="1"/>
</dbReference>
<name>A0ABZ0Q3R8_9LACO</name>
<dbReference type="Gene3D" id="3.40.190.10">
    <property type="entry name" value="Periplasmic binding protein-like II"/>
    <property type="match status" value="1"/>
</dbReference>
<feature type="signal peptide" evidence="1">
    <location>
        <begin position="1"/>
        <end position="29"/>
    </location>
</feature>
<evidence type="ECO:0000259" key="2">
    <source>
        <dbReference type="Pfam" id="PF12010"/>
    </source>
</evidence>
<protein>
    <submittedName>
        <fullName evidence="3">ABC transporter substrate-binding protein</fullName>
    </submittedName>
</protein>
<gene>
    <name evidence="3" type="ORF">N6G96_10250</name>
</gene>
<keyword evidence="1" id="KW-0732">Signal</keyword>
<dbReference type="RefSeq" id="WP_063698595.1">
    <property type="nucleotide sequence ID" value="NZ_BBIM01000045.1"/>
</dbReference>
<dbReference type="PROSITE" id="PS51257">
    <property type="entry name" value="PROKAR_LIPOPROTEIN"/>
    <property type="match status" value="1"/>
</dbReference>
<dbReference type="PANTHER" id="PTHR43649:SF17">
    <property type="entry name" value="ABC TRANSPORTER SOLUTE BINDING PROTEIN-SUGAR TRANSPORT"/>
    <property type="match status" value="1"/>
</dbReference>
<dbReference type="Pfam" id="PF12010">
    <property type="entry name" value="DUF3502"/>
    <property type="match status" value="1"/>
</dbReference>
<keyword evidence="4" id="KW-1185">Reference proteome</keyword>
<accession>A0ABZ0Q3R8</accession>
<reference evidence="4" key="1">
    <citation type="submission" date="2024-06" db="EMBL/GenBank/DDBJ databases">
        <authorList>
            <person name="Chang H.C."/>
            <person name="Mun S.Y."/>
        </authorList>
    </citation>
    <scope>NUCLEOTIDE SEQUENCE [LARGE SCALE GENOMIC DNA]</scope>
    <source>
        <strain evidence="4">KT1</strain>
    </source>
</reference>
<dbReference type="InterPro" id="IPR050490">
    <property type="entry name" value="Bact_solute-bd_prot1"/>
</dbReference>
<feature type="domain" description="DUF3502" evidence="2">
    <location>
        <begin position="418"/>
        <end position="486"/>
    </location>
</feature>
<proteinExistence type="predicted"/>
<dbReference type="EMBL" id="CP104778">
    <property type="protein sequence ID" value="WPC21625.1"/>
    <property type="molecule type" value="Genomic_DNA"/>
</dbReference>
<evidence type="ECO:0000313" key="4">
    <source>
        <dbReference type="Proteomes" id="UP001302696"/>
    </source>
</evidence>
<feature type="chain" id="PRO_5046920778" evidence="1">
    <location>
        <begin position="30"/>
        <end position="489"/>
    </location>
</feature>
<organism evidence="3 4">
    <name type="scientific">Pediococcus inopinatus</name>
    <dbReference type="NCBI Taxonomy" id="114090"/>
    <lineage>
        <taxon>Bacteria</taxon>
        <taxon>Bacillati</taxon>
        <taxon>Bacillota</taxon>
        <taxon>Bacilli</taxon>
        <taxon>Lactobacillales</taxon>
        <taxon>Lactobacillaceae</taxon>
        <taxon>Pediococcus</taxon>
    </lineage>
</organism>
<dbReference type="InterPro" id="IPR022627">
    <property type="entry name" value="DUF3502"/>
</dbReference>
<evidence type="ECO:0000256" key="1">
    <source>
        <dbReference type="SAM" id="SignalP"/>
    </source>
</evidence>